<sequence>MSSIPEKEHPELTPFLANLFSVIYTSSYVGILYLSHLTRPQPGLARDTPFVIRARIRAVTVVTIIALINSALVTYFYSPHKTYLDVAAFLGIYVKLPLTLDILRCLLLTTTLFLGPLVRRLWLEDGLGELRGDVGIMFTTWIGWRNYVAGPFTEEVVFRACMVPLHLLAGRSPGTIVFISPLFFGIAHIHHAYEFYINTDNPNRIVVMIIRSLFQFTYTTLFGWFATFVFLRTGSVWACIVTHSFCNFMGVPDFGPVDGPRWRSVVCYTLLVTGALGFYKLLWPLTESQHALVNF</sequence>
<accession>A0A2T6ZYK2</accession>
<keyword evidence="14" id="KW-1185">Reference proteome</keyword>
<evidence type="ECO:0000256" key="7">
    <source>
        <dbReference type="ARBA" id="ARBA00022989"/>
    </source>
</evidence>
<dbReference type="PANTHER" id="PTHR13046">
    <property type="entry name" value="PROTEASE U48 CAAX PRENYL PROTEASE RCE1"/>
    <property type="match status" value="1"/>
</dbReference>
<keyword evidence="6" id="KW-0256">Endoplasmic reticulum</keyword>
<proteinExistence type="inferred from homology"/>
<reference evidence="13 14" key="1">
    <citation type="submission" date="2017-04" db="EMBL/GenBank/DDBJ databases">
        <title>Draft genome sequence of Tuber borchii Vittad., a whitish edible truffle.</title>
        <authorList>
            <consortium name="DOE Joint Genome Institute"/>
            <person name="Murat C."/>
            <person name="Kuo A."/>
            <person name="Barry K.W."/>
            <person name="Clum A."/>
            <person name="Dockter R.B."/>
            <person name="Fauchery L."/>
            <person name="Iotti M."/>
            <person name="Kohler A."/>
            <person name="Labutti K."/>
            <person name="Lindquist E.A."/>
            <person name="Lipzen A."/>
            <person name="Ohm R.A."/>
            <person name="Wang M."/>
            <person name="Grigoriev I.V."/>
            <person name="Zambonelli A."/>
            <person name="Martin F.M."/>
        </authorList>
    </citation>
    <scope>NUCLEOTIDE SEQUENCE [LARGE SCALE GENOMIC DNA]</scope>
    <source>
        <strain evidence="13 14">Tbo3840</strain>
    </source>
</reference>
<evidence type="ECO:0000256" key="8">
    <source>
        <dbReference type="ARBA" id="ARBA00023136"/>
    </source>
</evidence>
<evidence type="ECO:0000256" key="10">
    <source>
        <dbReference type="ARBA" id="ARBA00049729"/>
    </source>
</evidence>
<comment type="subcellular location">
    <subcellularLocation>
        <location evidence="1">Endoplasmic reticulum membrane</location>
        <topology evidence="1">Multi-pass membrane protein</topology>
    </subcellularLocation>
</comment>
<dbReference type="InterPro" id="IPR003675">
    <property type="entry name" value="Rce1/LyrA-like_dom"/>
</dbReference>
<gene>
    <name evidence="13" type="ORF">B9Z19DRAFT_1079201</name>
</gene>
<dbReference type="Pfam" id="PF02517">
    <property type="entry name" value="Rce1-like"/>
    <property type="match status" value="1"/>
</dbReference>
<feature type="transmembrane region" description="Helical" evidence="11">
    <location>
        <begin position="15"/>
        <end position="35"/>
    </location>
</feature>
<feature type="transmembrane region" description="Helical" evidence="11">
    <location>
        <begin position="205"/>
        <end position="231"/>
    </location>
</feature>
<keyword evidence="7 11" id="KW-1133">Transmembrane helix</keyword>
<evidence type="ECO:0000256" key="9">
    <source>
        <dbReference type="ARBA" id="ARBA00047280"/>
    </source>
</evidence>
<dbReference type="GO" id="GO:0005789">
    <property type="term" value="C:endoplasmic reticulum membrane"/>
    <property type="evidence" value="ECO:0007669"/>
    <property type="project" value="UniProtKB-SubCell"/>
</dbReference>
<feature type="transmembrane region" description="Helical" evidence="11">
    <location>
        <begin position="265"/>
        <end position="285"/>
    </location>
</feature>
<evidence type="ECO:0000256" key="2">
    <source>
        <dbReference type="ARBA" id="ARBA00006897"/>
    </source>
</evidence>
<name>A0A2T6ZYK2_TUBBO</name>
<evidence type="ECO:0000256" key="4">
    <source>
        <dbReference type="ARBA" id="ARBA00022692"/>
    </source>
</evidence>
<keyword evidence="4 11" id="KW-0812">Transmembrane</keyword>
<comment type="similarity">
    <text evidence="2">Belongs to the peptidase U48 family.</text>
</comment>
<protein>
    <recommendedName>
        <fullName evidence="10">intramembrane prenyl-peptidase Rce1</fullName>
        <ecNumber evidence="10">3.4.26.1</ecNumber>
    </recommendedName>
</protein>
<dbReference type="AlphaFoldDB" id="A0A2T6ZYK2"/>
<evidence type="ECO:0000313" key="13">
    <source>
        <dbReference type="EMBL" id="PUU80561.1"/>
    </source>
</evidence>
<evidence type="ECO:0000259" key="12">
    <source>
        <dbReference type="Pfam" id="PF02517"/>
    </source>
</evidence>
<comment type="caution">
    <text evidence="13">The sequence shown here is derived from an EMBL/GenBank/DDBJ whole genome shotgun (WGS) entry which is preliminary data.</text>
</comment>
<dbReference type="STRING" id="42251.A0A2T6ZYK2"/>
<keyword evidence="3 13" id="KW-0645">Protease</keyword>
<evidence type="ECO:0000256" key="3">
    <source>
        <dbReference type="ARBA" id="ARBA00022670"/>
    </source>
</evidence>
<feature type="transmembrane region" description="Helical" evidence="11">
    <location>
        <begin position="56"/>
        <end position="78"/>
    </location>
</feature>
<dbReference type="Proteomes" id="UP000244722">
    <property type="component" value="Unassembled WGS sequence"/>
</dbReference>
<dbReference type="EMBL" id="NESQ01000062">
    <property type="protein sequence ID" value="PUU80561.1"/>
    <property type="molecule type" value="Genomic_DNA"/>
</dbReference>
<dbReference type="GO" id="GO:0071586">
    <property type="term" value="P:CAAX-box protein processing"/>
    <property type="evidence" value="ECO:0007669"/>
    <property type="project" value="InterPro"/>
</dbReference>
<feature type="transmembrane region" description="Helical" evidence="11">
    <location>
        <begin position="175"/>
        <end position="193"/>
    </location>
</feature>
<dbReference type="GO" id="GO:0004222">
    <property type="term" value="F:metalloendopeptidase activity"/>
    <property type="evidence" value="ECO:0007669"/>
    <property type="project" value="InterPro"/>
</dbReference>
<organism evidence="13 14">
    <name type="scientific">Tuber borchii</name>
    <name type="common">White truffle</name>
    <dbReference type="NCBI Taxonomy" id="42251"/>
    <lineage>
        <taxon>Eukaryota</taxon>
        <taxon>Fungi</taxon>
        <taxon>Dikarya</taxon>
        <taxon>Ascomycota</taxon>
        <taxon>Pezizomycotina</taxon>
        <taxon>Pezizomycetes</taxon>
        <taxon>Pezizales</taxon>
        <taxon>Tuberaceae</taxon>
        <taxon>Tuber</taxon>
    </lineage>
</organism>
<evidence type="ECO:0000256" key="11">
    <source>
        <dbReference type="SAM" id="Phobius"/>
    </source>
</evidence>
<comment type="catalytic activity">
    <reaction evidence="9">
        <text>Hydrolyzes the peptide bond -P2-(S-farnesyl or geranylgeranyl)C-P1'-P2'-P3'-COOH where P1' and P2' are amino acids with aliphatic sidechains and P3' is any C-terminal residue.</text>
        <dbReference type="EC" id="3.4.26.1"/>
    </reaction>
</comment>
<evidence type="ECO:0000256" key="1">
    <source>
        <dbReference type="ARBA" id="ARBA00004477"/>
    </source>
</evidence>
<evidence type="ECO:0000256" key="6">
    <source>
        <dbReference type="ARBA" id="ARBA00022824"/>
    </source>
</evidence>
<keyword evidence="5" id="KW-0378">Hydrolase</keyword>
<keyword evidence="8 11" id="KW-0472">Membrane</keyword>
<dbReference type="PANTHER" id="PTHR13046:SF0">
    <property type="entry name" value="CAAX PRENYL PROTEASE 2"/>
    <property type="match status" value="1"/>
</dbReference>
<feature type="domain" description="CAAX prenyl protease 2/Lysostaphin resistance protein A-like" evidence="12">
    <location>
        <begin position="139"/>
        <end position="249"/>
    </location>
</feature>
<dbReference type="OrthoDB" id="271604at2759"/>
<dbReference type="InterPro" id="IPR039731">
    <property type="entry name" value="Rce1"/>
</dbReference>
<evidence type="ECO:0000256" key="5">
    <source>
        <dbReference type="ARBA" id="ARBA00022801"/>
    </source>
</evidence>
<evidence type="ECO:0000313" key="14">
    <source>
        <dbReference type="Proteomes" id="UP000244722"/>
    </source>
</evidence>
<dbReference type="EC" id="3.4.26.1" evidence="10"/>